<evidence type="ECO:0000256" key="1">
    <source>
        <dbReference type="ARBA" id="ARBA00004123"/>
    </source>
</evidence>
<evidence type="ECO:0000256" key="3">
    <source>
        <dbReference type="ARBA" id="ARBA00022687"/>
    </source>
</evidence>
<evidence type="ECO:0000256" key="2">
    <source>
        <dbReference type="ARBA" id="ARBA00006569"/>
    </source>
</evidence>
<keyword evidence="13" id="KW-1185">Reference proteome</keyword>
<feature type="region of interest" description="Disordered" evidence="10">
    <location>
        <begin position="696"/>
        <end position="726"/>
    </location>
</feature>
<dbReference type="SUPFAM" id="SSF47095">
    <property type="entry name" value="HMG-box"/>
    <property type="match status" value="1"/>
</dbReference>
<feature type="compositionally biased region" description="Basic and acidic residues" evidence="10">
    <location>
        <begin position="559"/>
        <end position="570"/>
    </location>
</feature>
<reference evidence="12 13" key="1">
    <citation type="journal article" date="2021" name="Elife">
        <title>Chloroplast acquisition without the gene transfer in kleptoplastic sea slugs, Plakobranchus ocellatus.</title>
        <authorList>
            <person name="Maeda T."/>
            <person name="Takahashi S."/>
            <person name="Yoshida T."/>
            <person name="Shimamura S."/>
            <person name="Takaki Y."/>
            <person name="Nagai Y."/>
            <person name="Toyoda A."/>
            <person name="Suzuki Y."/>
            <person name="Arimoto A."/>
            <person name="Ishii H."/>
            <person name="Satoh N."/>
            <person name="Nishiyama T."/>
            <person name="Hasebe M."/>
            <person name="Maruyama T."/>
            <person name="Minagawa J."/>
            <person name="Obokata J."/>
            <person name="Shigenobu S."/>
        </authorList>
    </citation>
    <scope>NUCLEOTIDE SEQUENCE [LARGE SCALE GENOMIC DNA]</scope>
</reference>
<evidence type="ECO:0000313" key="12">
    <source>
        <dbReference type="EMBL" id="GFR74095.1"/>
    </source>
</evidence>
<evidence type="ECO:0000256" key="5">
    <source>
        <dbReference type="ARBA" id="ARBA00023125"/>
    </source>
</evidence>
<feature type="compositionally biased region" description="Low complexity" evidence="10">
    <location>
        <begin position="370"/>
        <end position="389"/>
    </location>
</feature>
<feature type="region of interest" description="Disordered" evidence="10">
    <location>
        <begin position="478"/>
        <end position="582"/>
    </location>
</feature>
<feature type="compositionally biased region" description="Gly residues" evidence="10">
    <location>
        <begin position="288"/>
        <end position="326"/>
    </location>
</feature>
<comment type="caution">
    <text evidence="12">The sequence shown here is derived from an EMBL/GenBank/DDBJ whole genome shotgun (WGS) entry which is preliminary data.</text>
</comment>
<comment type="similarity">
    <text evidence="2">Belongs to the TCF/LEF family.</text>
</comment>
<evidence type="ECO:0000259" key="11">
    <source>
        <dbReference type="PROSITE" id="PS50118"/>
    </source>
</evidence>
<keyword evidence="4" id="KW-0805">Transcription regulation</keyword>
<evidence type="ECO:0000256" key="10">
    <source>
        <dbReference type="SAM" id="MobiDB-lite"/>
    </source>
</evidence>
<dbReference type="SMART" id="SM01366">
    <property type="entry name" value="c-clamp"/>
    <property type="match status" value="1"/>
</dbReference>
<dbReference type="CDD" id="cd21996">
    <property type="entry name" value="HMG-box_TCF7-like"/>
    <property type="match status" value="1"/>
</dbReference>
<keyword evidence="6" id="KW-0010">Activator</keyword>
<dbReference type="GO" id="GO:0000785">
    <property type="term" value="C:chromatin"/>
    <property type="evidence" value="ECO:0007669"/>
    <property type="project" value="TreeGrafter"/>
</dbReference>
<dbReference type="Proteomes" id="UP000762676">
    <property type="component" value="Unassembled WGS sequence"/>
</dbReference>
<evidence type="ECO:0000256" key="4">
    <source>
        <dbReference type="ARBA" id="ARBA00023015"/>
    </source>
</evidence>
<feature type="region of interest" description="Disordered" evidence="10">
    <location>
        <begin position="370"/>
        <end position="465"/>
    </location>
</feature>
<proteinExistence type="inferred from homology"/>
<feature type="DNA-binding region" description="HMG box" evidence="9">
    <location>
        <begin position="180"/>
        <end position="248"/>
    </location>
</feature>
<evidence type="ECO:0000256" key="9">
    <source>
        <dbReference type="PROSITE-ProRule" id="PRU00267"/>
    </source>
</evidence>
<dbReference type="GO" id="GO:0060070">
    <property type="term" value="P:canonical Wnt signaling pathway"/>
    <property type="evidence" value="ECO:0007669"/>
    <property type="project" value="TreeGrafter"/>
</dbReference>
<dbReference type="InterPro" id="IPR024940">
    <property type="entry name" value="TCF/LEF"/>
</dbReference>
<dbReference type="GO" id="GO:0000978">
    <property type="term" value="F:RNA polymerase II cis-regulatory region sequence-specific DNA binding"/>
    <property type="evidence" value="ECO:0007669"/>
    <property type="project" value="TreeGrafter"/>
</dbReference>
<comment type="subcellular location">
    <subcellularLocation>
        <location evidence="1">Nucleus</location>
    </subcellularLocation>
</comment>
<sequence length="726" mass="77200">MGKFGIVQPPYPGLVMYNEFAQPPPAHKGYPPVYTDPKTGLPRPPMYAAYPAPGQFPHPLYSPEFTSASWHRPGYPLTSGAFAASFPPSLSSLSRYGPPGLLSHPGLAHPGHHHPGIPHPASLGGPGAAGPHKGELLSPQLLDSHRLNSSSHGDENSSSCKPSPHHHGHPGGESRKKPYVKKPLNAFMLFMKEMRPKVISECTLKESAAINQILGRRWHALDRAEQAKYYEMARKEKELHLQLYPGWSARDNYAAHQKKKKRKKDGGPECGSGGGGSTPGMLSPGSVSGPGGPMGAMGGGHLGGPPNSLGGGGPHHLGGSSIGGAMGADPENKPGECPNEKKCRARYGMEQQSRWCKPCRRKKKCIRYKQFSDGGEGSSGASAVGSADESISRNRFNSAAELDEDEHGRSDIHNSSLTSGRSHLQHSSHFNHSSTLDSSIFSGCESDSTSVPRSMDSPGHPGAKIGHLHEAASLALHRPHPLHNGDSVGTSLNGHHHKSSLEHGEDDDDDHKLSIVTNGSGEDINSDRLSDNGSPLSPIVDEKDDNDVFNDMKTPQRQPKAERDPGRGVENHTSLSSSREGSLSASASLSALSSSASSTLARPPSLLSSGASGLSLPPSPFLHPHHPFGLPPSPSSNALTSSPLPTPRRLTPHSIDSFLFSPPPLRLPGYPMPPSPLAAMPMPYYGLAPFHHPHFPLPPHSPHNPRTPPLPSPKGSPYSVDIKPIT</sequence>
<feature type="region of interest" description="Disordered" evidence="10">
    <location>
        <begin position="623"/>
        <end position="656"/>
    </location>
</feature>
<feature type="compositionally biased region" description="Polar residues" evidence="10">
    <location>
        <begin position="413"/>
        <end position="452"/>
    </location>
</feature>
<dbReference type="Pfam" id="PF00505">
    <property type="entry name" value="HMG_box"/>
    <property type="match status" value="1"/>
</dbReference>
<accession>A0AAV4FN04</accession>
<feature type="region of interest" description="Disordered" evidence="10">
    <location>
        <begin position="101"/>
        <end position="179"/>
    </location>
</feature>
<feature type="compositionally biased region" description="Pro residues" evidence="10">
    <location>
        <begin position="696"/>
        <end position="714"/>
    </location>
</feature>
<evidence type="ECO:0000313" key="13">
    <source>
        <dbReference type="Proteomes" id="UP000762676"/>
    </source>
</evidence>
<gene>
    <name evidence="12" type="ORF">ElyMa_005746600</name>
</gene>
<dbReference type="InterPro" id="IPR009071">
    <property type="entry name" value="HMG_box_dom"/>
</dbReference>
<organism evidence="12 13">
    <name type="scientific">Elysia marginata</name>
    <dbReference type="NCBI Taxonomy" id="1093978"/>
    <lineage>
        <taxon>Eukaryota</taxon>
        <taxon>Metazoa</taxon>
        <taxon>Spiralia</taxon>
        <taxon>Lophotrochozoa</taxon>
        <taxon>Mollusca</taxon>
        <taxon>Gastropoda</taxon>
        <taxon>Heterobranchia</taxon>
        <taxon>Euthyneura</taxon>
        <taxon>Panpulmonata</taxon>
        <taxon>Sacoglossa</taxon>
        <taxon>Placobranchoidea</taxon>
        <taxon>Plakobranchidae</taxon>
        <taxon>Elysia</taxon>
    </lineage>
</organism>
<dbReference type="InterPro" id="IPR036910">
    <property type="entry name" value="HMG_box_dom_sf"/>
</dbReference>
<evidence type="ECO:0000256" key="6">
    <source>
        <dbReference type="ARBA" id="ARBA00023159"/>
    </source>
</evidence>
<feature type="compositionally biased region" description="Gly residues" evidence="10">
    <location>
        <begin position="268"/>
        <end position="278"/>
    </location>
</feature>
<dbReference type="PANTHER" id="PTHR10373">
    <property type="entry name" value="TRANSCRIPTION FACTOR 7 FAMILY MEMBER"/>
    <property type="match status" value="1"/>
</dbReference>
<dbReference type="FunFam" id="1.10.30.10:FF:000001">
    <property type="entry name" value="transcription factor 7 isoform X2"/>
    <property type="match status" value="1"/>
</dbReference>
<name>A0AAV4FN04_9GAST</name>
<protein>
    <submittedName>
        <fullName evidence="12">Transcription factor 7-like 1</fullName>
    </submittedName>
</protein>
<keyword evidence="7" id="KW-0804">Transcription</keyword>
<keyword evidence="3" id="KW-0879">Wnt signaling pathway</keyword>
<dbReference type="GO" id="GO:1990907">
    <property type="term" value="C:beta-catenin-TCF complex"/>
    <property type="evidence" value="ECO:0007669"/>
    <property type="project" value="TreeGrafter"/>
</dbReference>
<dbReference type="EMBL" id="BMAT01011507">
    <property type="protein sequence ID" value="GFR74095.1"/>
    <property type="molecule type" value="Genomic_DNA"/>
</dbReference>
<dbReference type="GO" id="GO:0000981">
    <property type="term" value="F:DNA-binding transcription factor activity, RNA polymerase II-specific"/>
    <property type="evidence" value="ECO:0007669"/>
    <property type="project" value="TreeGrafter"/>
</dbReference>
<feature type="domain" description="HMG box" evidence="11">
    <location>
        <begin position="180"/>
        <end position="248"/>
    </location>
</feature>
<feature type="compositionally biased region" description="Low complexity" evidence="10">
    <location>
        <begin position="573"/>
        <end position="582"/>
    </location>
</feature>
<dbReference type="AlphaFoldDB" id="A0AAV4FN04"/>
<dbReference type="SMART" id="SM00398">
    <property type="entry name" value="HMG"/>
    <property type="match status" value="1"/>
</dbReference>
<evidence type="ECO:0000256" key="8">
    <source>
        <dbReference type="ARBA" id="ARBA00023242"/>
    </source>
</evidence>
<keyword evidence="5 9" id="KW-0238">DNA-binding</keyword>
<keyword evidence="8 9" id="KW-0539">Nucleus</keyword>
<dbReference type="Gene3D" id="1.10.30.10">
    <property type="entry name" value="High mobility group box domain"/>
    <property type="match status" value="1"/>
</dbReference>
<dbReference type="PANTHER" id="PTHR10373:SF38">
    <property type="entry name" value="PROTEIN PANGOLIN, ISOFORM J"/>
    <property type="match status" value="1"/>
</dbReference>
<dbReference type="PROSITE" id="PS50118">
    <property type="entry name" value="HMG_BOX_2"/>
    <property type="match status" value="1"/>
</dbReference>
<feature type="region of interest" description="Disordered" evidence="10">
    <location>
        <begin position="254"/>
        <end position="336"/>
    </location>
</feature>
<evidence type="ECO:0000256" key="7">
    <source>
        <dbReference type="ARBA" id="ARBA00023163"/>
    </source>
</evidence>